<feature type="transmembrane region" description="Helical" evidence="1">
    <location>
        <begin position="330"/>
        <end position="353"/>
    </location>
</feature>
<evidence type="ECO:0000313" key="3">
    <source>
        <dbReference type="EMBL" id="OLQ07316.1"/>
    </source>
</evidence>
<dbReference type="InterPro" id="IPR011333">
    <property type="entry name" value="SKP1/BTB/POZ_sf"/>
</dbReference>
<dbReference type="InterPro" id="IPR000210">
    <property type="entry name" value="BTB/POZ_dom"/>
</dbReference>
<reference evidence="3 4" key="1">
    <citation type="submission" date="2016-02" db="EMBL/GenBank/DDBJ databases">
        <title>Genome analysis of coral dinoflagellate symbionts highlights evolutionary adaptations to a symbiotic lifestyle.</title>
        <authorList>
            <person name="Aranda M."/>
            <person name="Li Y."/>
            <person name="Liew Y.J."/>
            <person name="Baumgarten S."/>
            <person name="Simakov O."/>
            <person name="Wilson M."/>
            <person name="Piel J."/>
            <person name="Ashoor H."/>
            <person name="Bougouffa S."/>
            <person name="Bajic V.B."/>
            <person name="Ryu T."/>
            <person name="Ravasi T."/>
            <person name="Bayer T."/>
            <person name="Micklem G."/>
            <person name="Kim H."/>
            <person name="Bhak J."/>
            <person name="Lajeunesse T.C."/>
            <person name="Voolstra C.R."/>
        </authorList>
    </citation>
    <scope>NUCLEOTIDE SEQUENCE [LARGE SCALE GENOMIC DNA]</scope>
    <source>
        <strain evidence="3 4">CCMP2467</strain>
    </source>
</reference>
<keyword evidence="1" id="KW-1133">Transmembrane helix</keyword>
<keyword evidence="4" id="KW-1185">Reference proteome</keyword>
<proteinExistence type="predicted"/>
<comment type="caution">
    <text evidence="3">The sequence shown here is derived from an EMBL/GenBank/DDBJ whole genome shotgun (WGS) entry which is preliminary data.</text>
</comment>
<feature type="transmembrane region" description="Helical" evidence="1">
    <location>
        <begin position="416"/>
        <end position="443"/>
    </location>
</feature>
<dbReference type="InterPro" id="IPR036770">
    <property type="entry name" value="Ankyrin_rpt-contain_sf"/>
</dbReference>
<evidence type="ECO:0000259" key="2">
    <source>
        <dbReference type="PROSITE" id="PS50097"/>
    </source>
</evidence>
<dbReference type="SUPFAM" id="SSF54695">
    <property type="entry name" value="POZ domain"/>
    <property type="match status" value="1"/>
</dbReference>
<dbReference type="Proteomes" id="UP000186817">
    <property type="component" value="Unassembled WGS sequence"/>
</dbReference>
<feature type="transmembrane region" description="Helical" evidence="1">
    <location>
        <begin position="389"/>
        <end position="409"/>
    </location>
</feature>
<dbReference type="Gene3D" id="3.30.710.10">
    <property type="entry name" value="Potassium Channel Kv1.1, Chain A"/>
    <property type="match status" value="1"/>
</dbReference>
<feature type="transmembrane region" description="Helical" evidence="1">
    <location>
        <begin position="360"/>
        <end position="383"/>
    </location>
</feature>
<accession>A0A1Q9EIP2</accession>
<sequence>MMLLVYHSACTRQLQQGLESAVTGGTMLSAPEVLWRAIVNGDVASVEAIIRQGGLVSGRTQDPSGHSVLWDAVAFQRPEVAILLLRLFPPDMLHGVALGELHQRNGNSLLHLVSSFQQFDSQSEGLFAMLFERMPEALRMHRNLKGQSFLHVAAGRRNFWVLRYAAARGLASLFSVADSVGYTPRKLLEQHLAQLHIQPPQLRAAFGDTRLPTWCTFGSLKPGRPGESRPFSDVCVEVEWKGTVTKLDAHRVILATGSPLWHQQLRERGTQGLSEPQALQVECPSVEVVTYALGYLYTGDLEGCSFQKDAERFIVVGTIIIITTTPATTITITMILINITIIIIITAVINNIINIKIINIIIVLLIAIIIIIIITFMNGIMIINTIVNIISIIVVINSVVISIIISITFGIVISIVIIIIIIITIIIIIIIILVIASVLFLRLLLLLPASLLELLQLCRSCKLPAVLMAFALESLLLEIRPSMIPSLLLEAKQYQLPAQARQFLALQFLIIDEAWQAAAEAEVSSASPEKGQGEVSKRSEVLTEALGELERPVSNFLG</sequence>
<feature type="domain" description="BTB" evidence="2">
    <location>
        <begin position="232"/>
        <end position="302"/>
    </location>
</feature>
<gene>
    <name evidence="3" type="ORF">AK812_SmicGene9323</name>
</gene>
<organism evidence="3 4">
    <name type="scientific">Symbiodinium microadriaticum</name>
    <name type="common">Dinoflagellate</name>
    <name type="synonym">Zooxanthella microadriatica</name>
    <dbReference type="NCBI Taxonomy" id="2951"/>
    <lineage>
        <taxon>Eukaryota</taxon>
        <taxon>Sar</taxon>
        <taxon>Alveolata</taxon>
        <taxon>Dinophyceae</taxon>
        <taxon>Suessiales</taxon>
        <taxon>Symbiodiniaceae</taxon>
        <taxon>Symbiodinium</taxon>
    </lineage>
</organism>
<dbReference type="Gene3D" id="1.25.40.20">
    <property type="entry name" value="Ankyrin repeat-containing domain"/>
    <property type="match status" value="1"/>
</dbReference>
<evidence type="ECO:0000313" key="4">
    <source>
        <dbReference type="Proteomes" id="UP000186817"/>
    </source>
</evidence>
<keyword evidence="1" id="KW-0812">Transmembrane</keyword>
<name>A0A1Q9EIP2_SYMMI</name>
<protein>
    <recommendedName>
        <fullName evidence="2">BTB domain-containing protein</fullName>
    </recommendedName>
</protein>
<dbReference type="SUPFAM" id="SSF48403">
    <property type="entry name" value="Ankyrin repeat"/>
    <property type="match status" value="1"/>
</dbReference>
<evidence type="ECO:0000256" key="1">
    <source>
        <dbReference type="SAM" id="Phobius"/>
    </source>
</evidence>
<dbReference type="CDD" id="cd18186">
    <property type="entry name" value="BTB_POZ_ZBTB_KLHL-like"/>
    <property type="match status" value="1"/>
</dbReference>
<dbReference type="OrthoDB" id="475400at2759"/>
<dbReference type="AlphaFoldDB" id="A0A1Q9EIP2"/>
<keyword evidence="1" id="KW-0472">Membrane</keyword>
<dbReference type="PROSITE" id="PS50097">
    <property type="entry name" value="BTB"/>
    <property type="match status" value="1"/>
</dbReference>
<dbReference type="EMBL" id="LSRX01000142">
    <property type="protein sequence ID" value="OLQ07316.1"/>
    <property type="molecule type" value="Genomic_DNA"/>
</dbReference>